<evidence type="ECO:0000313" key="8">
    <source>
        <dbReference type="EMBL" id="MBC5621548.1"/>
    </source>
</evidence>
<dbReference type="Gene3D" id="1.25.40.390">
    <property type="match status" value="1"/>
</dbReference>
<keyword evidence="5" id="KW-0998">Cell outer membrane</keyword>
<sequence length="497" mass="56366">MKKRYIINIVLLAFIFSSCDKWLDVKPELDIYEETLFEKAQGYYIALNGVYIDMSGKNLYGKELTWGAVEAWGRSYSLNEKAHRPYLDVINFEYDKSEAKSIAASIWLDSYKVIAEANNLIQGLENDGEVKFKYGDVTKNMILAEAYAIRALMHFELLRIFAKAPIADNGGESAFIPYVTTYPSIVNPPVATKNILKYLIADLEKAKEWIKPFDTDVQYPGGKIFSYLNDSRVKLDNGAGEVLGVDEFFNYRANRLNYYAISQLLARVCLYAGENDKAFEHANEVINVVNKGTNFRFVAPGYIGDPMELSTIEPRLHSEILFAPYNSELSTWTEGYFSSSAKDWLLVLNDKSGIFSENADDVRLKAIPKNMVTKFSLEGREESDMIAAKSLEPVLRFPECYYIAAEAVFDKDRALAVEIFNKVVDARNNSVYNLKADVDKGTFMEALVKEYRREFLCEGQMVYVYKRLNLPLRENGTTVAHNGKLVMPVPDTEAGVQ</sequence>
<keyword evidence="4" id="KW-0472">Membrane</keyword>
<dbReference type="RefSeq" id="WP_186976032.1">
    <property type="nucleotide sequence ID" value="NZ_JACOOH010000004.1"/>
</dbReference>
<dbReference type="InterPro" id="IPR033985">
    <property type="entry name" value="SusD-like_N"/>
</dbReference>
<accession>A0ABR7D0R9</accession>
<dbReference type="SUPFAM" id="SSF48452">
    <property type="entry name" value="TPR-like"/>
    <property type="match status" value="1"/>
</dbReference>
<dbReference type="InterPro" id="IPR011990">
    <property type="entry name" value="TPR-like_helical_dom_sf"/>
</dbReference>
<gene>
    <name evidence="8" type="ORF">H8S64_10600</name>
</gene>
<dbReference type="EMBL" id="JACOOH010000004">
    <property type="protein sequence ID" value="MBC5621548.1"/>
    <property type="molecule type" value="Genomic_DNA"/>
</dbReference>
<evidence type="ECO:0000256" key="2">
    <source>
        <dbReference type="ARBA" id="ARBA00006275"/>
    </source>
</evidence>
<evidence type="ECO:0000313" key="9">
    <source>
        <dbReference type="Proteomes" id="UP000646484"/>
    </source>
</evidence>
<organism evidence="8 9">
    <name type="scientific">Butyricimonas hominis</name>
    <dbReference type="NCBI Taxonomy" id="2763032"/>
    <lineage>
        <taxon>Bacteria</taxon>
        <taxon>Pseudomonadati</taxon>
        <taxon>Bacteroidota</taxon>
        <taxon>Bacteroidia</taxon>
        <taxon>Bacteroidales</taxon>
        <taxon>Odoribacteraceae</taxon>
        <taxon>Butyricimonas</taxon>
    </lineage>
</organism>
<feature type="domain" description="SusD-like N-terminal" evidence="7">
    <location>
        <begin position="21"/>
        <end position="183"/>
    </location>
</feature>
<protein>
    <submittedName>
        <fullName evidence="8">RagB/SusD family nutrient uptake outer membrane protein</fullName>
    </submittedName>
</protein>
<evidence type="ECO:0000259" key="7">
    <source>
        <dbReference type="Pfam" id="PF14322"/>
    </source>
</evidence>
<name>A0ABR7D0R9_9BACT</name>
<evidence type="ECO:0000256" key="3">
    <source>
        <dbReference type="ARBA" id="ARBA00022729"/>
    </source>
</evidence>
<reference evidence="8 9" key="1">
    <citation type="submission" date="2020-08" db="EMBL/GenBank/DDBJ databases">
        <title>Genome public.</title>
        <authorList>
            <person name="Liu C."/>
            <person name="Sun Q."/>
        </authorList>
    </citation>
    <scope>NUCLEOTIDE SEQUENCE [LARGE SCALE GENOMIC DNA]</scope>
    <source>
        <strain evidence="8 9">NSJ-56</strain>
    </source>
</reference>
<keyword evidence="9" id="KW-1185">Reference proteome</keyword>
<evidence type="ECO:0000256" key="5">
    <source>
        <dbReference type="ARBA" id="ARBA00023237"/>
    </source>
</evidence>
<keyword evidence="3" id="KW-0732">Signal</keyword>
<comment type="similarity">
    <text evidence="2">Belongs to the SusD family.</text>
</comment>
<dbReference type="Proteomes" id="UP000646484">
    <property type="component" value="Unassembled WGS sequence"/>
</dbReference>
<dbReference type="InterPro" id="IPR012944">
    <property type="entry name" value="SusD_RagB_dom"/>
</dbReference>
<dbReference type="Gene3D" id="1.25.40.900">
    <property type="match status" value="1"/>
</dbReference>
<feature type="domain" description="RagB/SusD" evidence="6">
    <location>
        <begin position="374"/>
        <end position="470"/>
    </location>
</feature>
<dbReference type="PROSITE" id="PS51257">
    <property type="entry name" value="PROKAR_LIPOPROTEIN"/>
    <property type="match status" value="1"/>
</dbReference>
<evidence type="ECO:0000256" key="1">
    <source>
        <dbReference type="ARBA" id="ARBA00004442"/>
    </source>
</evidence>
<dbReference type="Pfam" id="PF07980">
    <property type="entry name" value="SusD_RagB"/>
    <property type="match status" value="1"/>
</dbReference>
<evidence type="ECO:0000256" key="4">
    <source>
        <dbReference type="ARBA" id="ARBA00023136"/>
    </source>
</evidence>
<dbReference type="Pfam" id="PF14322">
    <property type="entry name" value="SusD-like_3"/>
    <property type="match status" value="1"/>
</dbReference>
<proteinExistence type="inferred from homology"/>
<comment type="subcellular location">
    <subcellularLocation>
        <location evidence="1">Cell outer membrane</location>
    </subcellularLocation>
</comment>
<comment type="caution">
    <text evidence="8">The sequence shown here is derived from an EMBL/GenBank/DDBJ whole genome shotgun (WGS) entry which is preliminary data.</text>
</comment>
<evidence type="ECO:0000259" key="6">
    <source>
        <dbReference type="Pfam" id="PF07980"/>
    </source>
</evidence>